<name>A0A1I7Y1I8_9BILA</name>
<proteinExistence type="predicted"/>
<keyword evidence="1" id="KW-0732">Signal</keyword>
<dbReference type="WBParaSite" id="L893_g11787.t1">
    <property type="protein sequence ID" value="L893_g11787.t1"/>
    <property type="gene ID" value="L893_g11787"/>
</dbReference>
<dbReference type="AlphaFoldDB" id="A0A1I7Y1I8"/>
<protein>
    <submittedName>
        <fullName evidence="3">Uncharacterized protein</fullName>
    </submittedName>
</protein>
<dbReference type="Proteomes" id="UP000095287">
    <property type="component" value="Unplaced"/>
</dbReference>
<evidence type="ECO:0000313" key="3">
    <source>
        <dbReference type="WBParaSite" id="L893_g11787.t1"/>
    </source>
</evidence>
<keyword evidence="2" id="KW-1185">Reference proteome</keyword>
<evidence type="ECO:0000313" key="2">
    <source>
        <dbReference type="Proteomes" id="UP000095287"/>
    </source>
</evidence>
<evidence type="ECO:0000256" key="1">
    <source>
        <dbReference type="SAM" id="SignalP"/>
    </source>
</evidence>
<feature type="chain" id="PRO_5012068491" evidence="1">
    <location>
        <begin position="16"/>
        <end position="183"/>
    </location>
</feature>
<organism evidence="2 3">
    <name type="scientific">Steinernema glaseri</name>
    <dbReference type="NCBI Taxonomy" id="37863"/>
    <lineage>
        <taxon>Eukaryota</taxon>
        <taxon>Metazoa</taxon>
        <taxon>Ecdysozoa</taxon>
        <taxon>Nematoda</taxon>
        <taxon>Chromadorea</taxon>
        <taxon>Rhabditida</taxon>
        <taxon>Tylenchina</taxon>
        <taxon>Panagrolaimomorpha</taxon>
        <taxon>Strongyloidoidea</taxon>
        <taxon>Steinernematidae</taxon>
        <taxon>Steinernema</taxon>
    </lineage>
</organism>
<feature type="signal peptide" evidence="1">
    <location>
        <begin position="1"/>
        <end position="15"/>
    </location>
</feature>
<sequence length="183" mass="19798">MIACLLLLFLATVHGDVAPCSRKNPPPSWLTTTGHGLEGWATAGVAPVGPNFCLQGSADGTKLEVDYHIHLSREATLVTHKENANATHSGGVLKVEVYLSICESFECYIPPTFVRFGEPMVVYIASPEAQSNLVSLFAFKDLQGGEHGMTREVGEGRGVPWMSHLPPPPTCCYGFVGFAVRRR</sequence>
<reference evidence="3" key="1">
    <citation type="submission" date="2016-11" db="UniProtKB">
        <authorList>
            <consortium name="WormBaseParasite"/>
        </authorList>
    </citation>
    <scope>IDENTIFICATION</scope>
</reference>
<accession>A0A1I7Y1I8</accession>